<evidence type="ECO:0000256" key="3">
    <source>
        <dbReference type="ARBA" id="ARBA00023140"/>
    </source>
</evidence>
<dbReference type="OrthoDB" id="411017at2759"/>
<organism evidence="5 6">
    <name type="scientific">Coleophoma cylindrospora</name>
    <dbReference type="NCBI Taxonomy" id="1849047"/>
    <lineage>
        <taxon>Eukaryota</taxon>
        <taxon>Fungi</taxon>
        <taxon>Dikarya</taxon>
        <taxon>Ascomycota</taxon>
        <taxon>Pezizomycotina</taxon>
        <taxon>Leotiomycetes</taxon>
        <taxon>Helotiales</taxon>
        <taxon>Dermateaceae</taxon>
        <taxon>Coleophoma</taxon>
    </lineage>
</organism>
<evidence type="ECO:0000256" key="4">
    <source>
        <dbReference type="ARBA" id="ARBA00046271"/>
    </source>
</evidence>
<proteinExistence type="predicted"/>
<evidence type="ECO:0000313" key="5">
    <source>
        <dbReference type="EMBL" id="RDW75192.1"/>
    </source>
</evidence>
<sequence>MVADALVYHPSVSHYLKFVSTTVGRDKLLRTLQYFSRFYAWYLFRTNGTPAEIAPWEAIKKQFGLARKLMRVGKNVEHFKAAAIAVDSKSLDPVVKYCAVGRQLGYAGYLTFDMATVLDAAGIRKSPATKNLQTQAYRFWFMGLLFSTISGSYKLYSLRQQEGRINKEDGEGVVASKRIEKERAATGLQLLSDLCDICVPSSALGYTNLDDGIVGLAGTMSSLIGVYSQWKKTA</sequence>
<dbReference type="GO" id="GO:0005778">
    <property type="term" value="C:peroxisomal membrane"/>
    <property type="evidence" value="ECO:0007669"/>
    <property type="project" value="UniProtKB-SubCell"/>
</dbReference>
<dbReference type="PANTHER" id="PTHR12652:SF50">
    <property type="entry name" value="PEROXIN 11"/>
    <property type="match status" value="1"/>
</dbReference>
<evidence type="ECO:0008006" key="7">
    <source>
        <dbReference type="Google" id="ProtNLM"/>
    </source>
</evidence>
<dbReference type="Proteomes" id="UP000256645">
    <property type="component" value="Unassembled WGS sequence"/>
</dbReference>
<evidence type="ECO:0000256" key="1">
    <source>
        <dbReference type="ARBA" id="ARBA00022593"/>
    </source>
</evidence>
<comment type="subcellular location">
    <subcellularLocation>
        <location evidence="4">Peroxisome membrane</location>
    </subcellularLocation>
</comment>
<keyword evidence="2" id="KW-0472">Membrane</keyword>
<evidence type="ECO:0000256" key="2">
    <source>
        <dbReference type="ARBA" id="ARBA00023136"/>
    </source>
</evidence>
<dbReference type="Pfam" id="PF05648">
    <property type="entry name" value="PEX11"/>
    <property type="match status" value="1"/>
</dbReference>
<dbReference type="AlphaFoldDB" id="A0A3D8RM80"/>
<dbReference type="PANTHER" id="PTHR12652">
    <property type="entry name" value="PEROXISOMAL BIOGENESIS FACTOR 11"/>
    <property type="match status" value="1"/>
</dbReference>
<dbReference type="EMBL" id="PDLM01000006">
    <property type="protein sequence ID" value="RDW75192.1"/>
    <property type="molecule type" value="Genomic_DNA"/>
</dbReference>
<keyword evidence="3" id="KW-0576">Peroxisome</keyword>
<evidence type="ECO:0000313" key="6">
    <source>
        <dbReference type="Proteomes" id="UP000256645"/>
    </source>
</evidence>
<accession>A0A3D8RM80</accession>
<reference evidence="5 6" key="1">
    <citation type="journal article" date="2018" name="IMA Fungus">
        <title>IMA Genome-F 9: Draft genome sequence of Annulohypoxylon stygium, Aspergillus mulundensis, Berkeleyomyces basicola (syn. Thielaviopsis basicola), Ceratocystis smalleyi, two Cercospora beticola strains, Coleophoma cylindrospora, Fusarium fracticaudum, Phialophora cf. hyalina, and Morchella septimelata.</title>
        <authorList>
            <person name="Wingfield B.D."/>
            <person name="Bills G.F."/>
            <person name="Dong Y."/>
            <person name="Huang W."/>
            <person name="Nel W.J."/>
            <person name="Swalarsk-Parry B.S."/>
            <person name="Vaghefi N."/>
            <person name="Wilken P.M."/>
            <person name="An Z."/>
            <person name="de Beer Z.W."/>
            <person name="De Vos L."/>
            <person name="Chen L."/>
            <person name="Duong T.A."/>
            <person name="Gao Y."/>
            <person name="Hammerbacher A."/>
            <person name="Kikkert J.R."/>
            <person name="Li Y."/>
            <person name="Li H."/>
            <person name="Li K."/>
            <person name="Li Q."/>
            <person name="Liu X."/>
            <person name="Ma X."/>
            <person name="Naidoo K."/>
            <person name="Pethybridge S.J."/>
            <person name="Sun J."/>
            <person name="Steenkamp E.T."/>
            <person name="van der Nest M.A."/>
            <person name="van Wyk S."/>
            <person name="Wingfield M.J."/>
            <person name="Xiong C."/>
            <person name="Yue Q."/>
            <person name="Zhang X."/>
        </authorList>
    </citation>
    <scope>NUCLEOTIDE SEQUENCE [LARGE SCALE GENOMIC DNA]</scope>
    <source>
        <strain evidence="5 6">BP6252</strain>
    </source>
</reference>
<name>A0A3D8RM80_9HELO</name>
<dbReference type="InterPro" id="IPR008733">
    <property type="entry name" value="PEX11"/>
</dbReference>
<keyword evidence="6" id="KW-1185">Reference proteome</keyword>
<dbReference type="GO" id="GO:0016559">
    <property type="term" value="P:peroxisome fission"/>
    <property type="evidence" value="ECO:0007669"/>
    <property type="project" value="InterPro"/>
</dbReference>
<keyword evidence="1" id="KW-0962">Peroxisome biogenesis</keyword>
<comment type="caution">
    <text evidence="5">The sequence shown here is derived from an EMBL/GenBank/DDBJ whole genome shotgun (WGS) entry which is preliminary data.</text>
</comment>
<gene>
    <name evidence="5" type="ORF">BP6252_06334</name>
</gene>
<protein>
    <recommendedName>
        <fullName evidence="7">Peroxisomal membrane protein PMP27</fullName>
    </recommendedName>
</protein>
<dbReference type="STRING" id="1849047.A0A3D8RM80"/>